<evidence type="ECO:0000313" key="3">
    <source>
        <dbReference type="Proteomes" id="UP000001514"/>
    </source>
</evidence>
<dbReference type="EMBL" id="GL377576">
    <property type="protein sequence ID" value="EFJ30022.1"/>
    <property type="molecule type" value="Genomic_DNA"/>
</dbReference>
<accession>D8RDH1</accession>
<dbReference type="KEGG" id="smo:SELMODRAFT_409619"/>
<keyword evidence="3" id="KW-1185">Reference proteome</keyword>
<dbReference type="HOGENOM" id="CLU_1734613_0_0_1"/>
<gene>
    <name evidence="2" type="ORF">SELMODRAFT_409619</name>
</gene>
<protein>
    <submittedName>
        <fullName evidence="2">Uncharacterized protein</fullName>
    </submittedName>
</protein>
<evidence type="ECO:0000313" key="2">
    <source>
        <dbReference type="EMBL" id="EFJ30022.1"/>
    </source>
</evidence>
<dbReference type="AlphaFoldDB" id="D8RDH1"/>
<sequence length="151" mass="16207">MGQNYPMYAVRCGRRTGVFKDWKLVLTLGTGPRILYDASSSQGSTIPPTRQPKTTSNLVPITKGKGPAEESDSEGYVTARDASEDEFTNPEGDFGSTKQVESSSSKDGHHVAPKLDSFDPEPKLGAALEAIMITLGETSISQKGIKGRKCL</sequence>
<feature type="region of interest" description="Disordered" evidence="1">
    <location>
        <begin position="39"/>
        <end position="121"/>
    </location>
</feature>
<dbReference type="Proteomes" id="UP000001514">
    <property type="component" value="Unassembled WGS sequence"/>
</dbReference>
<organism evidence="3">
    <name type="scientific">Selaginella moellendorffii</name>
    <name type="common">Spikemoss</name>
    <dbReference type="NCBI Taxonomy" id="88036"/>
    <lineage>
        <taxon>Eukaryota</taxon>
        <taxon>Viridiplantae</taxon>
        <taxon>Streptophyta</taxon>
        <taxon>Embryophyta</taxon>
        <taxon>Tracheophyta</taxon>
        <taxon>Lycopodiopsida</taxon>
        <taxon>Selaginellales</taxon>
        <taxon>Selaginellaceae</taxon>
        <taxon>Selaginella</taxon>
    </lineage>
</organism>
<dbReference type="InParanoid" id="D8RDH1"/>
<feature type="compositionally biased region" description="Polar residues" evidence="1">
    <location>
        <begin position="39"/>
        <end position="59"/>
    </location>
</feature>
<proteinExistence type="predicted"/>
<name>D8RDH1_SELML</name>
<dbReference type="Gramene" id="EFJ30022">
    <property type="protein sequence ID" value="EFJ30022"/>
    <property type="gene ID" value="SELMODRAFT_409619"/>
</dbReference>
<evidence type="ECO:0000256" key="1">
    <source>
        <dbReference type="SAM" id="MobiDB-lite"/>
    </source>
</evidence>
<reference evidence="2 3" key="1">
    <citation type="journal article" date="2011" name="Science">
        <title>The Selaginella genome identifies genetic changes associated with the evolution of vascular plants.</title>
        <authorList>
            <person name="Banks J.A."/>
            <person name="Nishiyama T."/>
            <person name="Hasebe M."/>
            <person name="Bowman J.L."/>
            <person name="Gribskov M."/>
            <person name="dePamphilis C."/>
            <person name="Albert V.A."/>
            <person name="Aono N."/>
            <person name="Aoyama T."/>
            <person name="Ambrose B.A."/>
            <person name="Ashton N.W."/>
            <person name="Axtell M.J."/>
            <person name="Barker E."/>
            <person name="Barker M.S."/>
            <person name="Bennetzen J.L."/>
            <person name="Bonawitz N.D."/>
            <person name="Chapple C."/>
            <person name="Cheng C."/>
            <person name="Correa L.G."/>
            <person name="Dacre M."/>
            <person name="DeBarry J."/>
            <person name="Dreyer I."/>
            <person name="Elias M."/>
            <person name="Engstrom E.M."/>
            <person name="Estelle M."/>
            <person name="Feng L."/>
            <person name="Finet C."/>
            <person name="Floyd S.K."/>
            <person name="Frommer W.B."/>
            <person name="Fujita T."/>
            <person name="Gramzow L."/>
            <person name="Gutensohn M."/>
            <person name="Harholt J."/>
            <person name="Hattori M."/>
            <person name="Heyl A."/>
            <person name="Hirai T."/>
            <person name="Hiwatashi Y."/>
            <person name="Ishikawa M."/>
            <person name="Iwata M."/>
            <person name="Karol K.G."/>
            <person name="Koehler B."/>
            <person name="Kolukisaoglu U."/>
            <person name="Kubo M."/>
            <person name="Kurata T."/>
            <person name="Lalonde S."/>
            <person name="Li K."/>
            <person name="Li Y."/>
            <person name="Litt A."/>
            <person name="Lyons E."/>
            <person name="Manning G."/>
            <person name="Maruyama T."/>
            <person name="Michael T.P."/>
            <person name="Mikami K."/>
            <person name="Miyazaki S."/>
            <person name="Morinaga S."/>
            <person name="Murata T."/>
            <person name="Mueller-Roeber B."/>
            <person name="Nelson D.R."/>
            <person name="Obara M."/>
            <person name="Oguri Y."/>
            <person name="Olmstead R.G."/>
            <person name="Onodera N."/>
            <person name="Petersen B.L."/>
            <person name="Pils B."/>
            <person name="Prigge M."/>
            <person name="Rensing S.A."/>
            <person name="Riano-Pachon D.M."/>
            <person name="Roberts A.W."/>
            <person name="Sato Y."/>
            <person name="Scheller H.V."/>
            <person name="Schulz B."/>
            <person name="Schulz C."/>
            <person name="Shakirov E.V."/>
            <person name="Shibagaki N."/>
            <person name="Shinohara N."/>
            <person name="Shippen D.E."/>
            <person name="Soerensen I."/>
            <person name="Sotooka R."/>
            <person name="Sugimoto N."/>
            <person name="Sugita M."/>
            <person name="Sumikawa N."/>
            <person name="Tanurdzic M."/>
            <person name="Theissen G."/>
            <person name="Ulvskov P."/>
            <person name="Wakazuki S."/>
            <person name="Weng J.K."/>
            <person name="Willats W.W."/>
            <person name="Wipf D."/>
            <person name="Wolf P.G."/>
            <person name="Yang L."/>
            <person name="Zimmer A.D."/>
            <person name="Zhu Q."/>
            <person name="Mitros T."/>
            <person name="Hellsten U."/>
            <person name="Loque D."/>
            <person name="Otillar R."/>
            <person name="Salamov A."/>
            <person name="Schmutz J."/>
            <person name="Shapiro H."/>
            <person name="Lindquist E."/>
            <person name="Lucas S."/>
            <person name="Rokhsar D."/>
            <person name="Grigoriev I.V."/>
        </authorList>
    </citation>
    <scope>NUCLEOTIDE SEQUENCE [LARGE SCALE GENOMIC DNA]</scope>
</reference>